<feature type="domain" description="AAA" evidence="1">
    <location>
        <begin position="82"/>
        <end position="198"/>
    </location>
</feature>
<accession>K1M400</accession>
<dbReference type="Proteomes" id="UP000004478">
    <property type="component" value="Unassembled WGS sequence"/>
</dbReference>
<gene>
    <name evidence="3" type="ORF">B879_00266</name>
</gene>
<protein>
    <recommendedName>
        <fullName evidence="5">AAA family ATPase</fullName>
    </recommendedName>
</protein>
<dbReference type="Pfam" id="PF13173">
    <property type="entry name" value="AAA_14"/>
    <property type="match status" value="1"/>
</dbReference>
<keyword evidence="4" id="KW-1185">Reference proteome</keyword>
<evidence type="ECO:0008006" key="5">
    <source>
        <dbReference type="Google" id="ProtNLM"/>
    </source>
</evidence>
<comment type="caution">
    <text evidence="3">The sequence shown here is derived from an EMBL/GenBank/DDBJ whole genome shotgun (WGS) entry which is preliminary data.</text>
</comment>
<sequence length="454" mass="51595">MFDELSGLVLAVICIQVVCRTVVAAVISQIITHCNKPKNKFLTAKFLYLSEKYGIRFHIFPYFYPMIERAASSKLVHLASKFKAVAVIGPRQSGKTTLVKSLFPNKPYVSLEDPDTRNYALQDPRGFLGNYPQGAVLDEVQRTPDLFSYLQGITDKSDESGQFILTGSNNFLLQQTISQSLAGRVAYLQLLPFSLSEFYGADPQNELIEDKIQFTGFYPPVHDRGIPPTDWFPNYLRTYVERDVRQIKNVTDLIVFERFIRILAGRTGQELNMTSLAVEVGVDTKTIQSWIGILESSFIVFLLRPHHRNFNKTITKRPKVYFYDTGLVCSLLGILKEDQLSIHPLRGSIFETFIVSELVKKRTNAGKEVNLFYWRDKTGREIDIIVDEGLNLLPVEIKSGKTVTSEYFKNLSYWMELSGATNGIVLYAGEMDQNRSNGIKVSSWKNLMIDGFLE</sequence>
<dbReference type="EMBL" id="AMGM01000003">
    <property type="protein sequence ID" value="EKB50979.1"/>
    <property type="molecule type" value="Genomic_DNA"/>
</dbReference>
<dbReference type="PANTHER" id="PTHR43566">
    <property type="entry name" value="CONSERVED PROTEIN"/>
    <property type="match status" value="1"/>
</dbReference>
<name>K1M400_CECL9</name>
<dbReference type="AlphaFoldDB" id="K1M400"/>
<organism evidence="3 4">
    <name type="scientific">Cecembia lonarensis (strain CCUG 58316 / KCTC 22772 / LW9)</name>
    <dbReference type="NCBI Taxonomy" id="1225176"/>
    <lineage>
        <taxon>Bacteria</taxon>
        <taxon>Pseudomonadati</taxon>
        <taxon>Bacteroidota</taxon>
        <taxon>Cytophagia</taxon>
        <taxon>Cytophagales</taxon>
        <taxon>Cyclobacteriaceae</taxon>
        <taxon>Cecembia</taxon>
    </lineage>
</organism>
<dbReference type="InterPro" id="IPR041682">
    <property type="entry name" value="AAA_14"/>
</dbReference>
<dbReference type="InterPro" id="IPR025420">
    <property type="entry name" value="DUF4143"/>
</dbReference>
<evidence type="ECO:0000259" key="2">
    <source>
        <dbReference type="Pfam" id="PF13635"/>
    </source>
</evidence>
<dbReference type="SUPFAM" id="SSF52540">
    <property type="entry name" value="P-loop containing nucleoside triphosphate hydrolases"/>
    <property type="match status" value="1"/>
</dbReference>
<proteinExistence type="predicted"/>
<dbReference type="PANTHER" id="PTHR43566:SF2">
    <property type="entry name" value="DUF4143 DOMAIN-CONTAINING PROTEIN"/>
    <property type="match status" value="1"/>
</dbReference>
<feature type="domain" description="DUF4143" evidence="2">
    <location>
        <begin position="241"/>
        <end position="400"/>
    </location>
</feature>
<dbReference type="Pfam" id="PF13635">
    <property type="entry name" value="DUF4143"/>
    <property type="match status" value="1"/>
</dbReference>
<evidence type="ECO:0000313" key="3">
    <source>
        <dbReference type="EMBL" id="EKB50979.1"/>
    </source>
</evidence>
<evidence type="ECO:0000313" key="4">
    <source>
        <dbReference type="Proteomes" id="UP000004478"/>
    </source>
</evidence>
<evidence type="ECO:0000259" key="1">
    <source>
        <dbReference type="Pfam" id="PF13173"/>
    </source>
</evidence>
<dbReference type="InterPro" id="IPR027417">
    <property type="entry name" value="P-loop_NTPase"/>
</dbReference>
<dbReference type="OrthoDB" id="9778168at2"/>
<dbReference type="PATRIC" id="fig|1225176.3.peg.283"/>
<reference evidence="3 4" key="1">
    <citation type="journal article" date="2012" name="J. Bacteriol.">
        <title>Draft Genome Sequence of Cecembia lonarensis Strain LW9T, Isolated from Lonar Lake, a Haloalkaline Lake in India.</title>
        <authorList>
            <person name="Shivaji S."/>
            <person name="Ara S."/>
            <person name="Singh A."/>
            <person name="Pinnaka A.K."/>
        </authorList>
    </citation>
    <scope>NUCLEOTIDE SEQUENCE [LARGE SCALE GENOMIC DNA]</scope>
    <source>
        <strain evidence="3 4">LW9</strain>
    </source>
</reference>